<dbReference type="PANTHER" id="PTHR34293">
    <property type="entry name" value="HTH-TYPE TRANSCRIPTIONAL REGULATOR TRMBL2"/>
    <property type="match status" value="1"/>
</dbReference>
<gene>
    <name evidence="2" type="ORF">SAMN05421833_15211</name>
</gene>
<reference evidence="3" key="1">
    <citation type="submission" date="2017-01" db="EMBL/GenBank/DDBJ databases">
        <authorList>
            <person name="Varghese N."/>
            <person name="Submissions S."/>
        </authorList>
    </citation>
    <scope>NUCLEOTIDE SEQUENCE [LARGE SCALE GENOMIC DNA]</scope>
    <source>
        <strain evidence="3">ATCC 12950</strain>
    </source>
</reference>
<dbReference type="SMART" id="SM00421">
    <property type="entry name" value="HTH_LUXR"/>
    <property type="match status" value="1"/>
</dbReference>
<sequence length="326" mass="36148">MLEVAGLSAVEERTYRLLVAAVEADVSHLGDLLGMDVTDVEETLRSMRDKGLVRLVAPEGRRYAPVPPEIALGASLLRQRQSLDRARMFVDQLSAEYRGNIRRFDSRELVELVPTRDAIRERLIYLQDNARDEVVCFCRVGPVVLTAQENDAEPAALARGVSYRVIYERAHLEEPGMQSNVAYGIKLGEQARAVPHLPVRITVVDREVALLPLIQDSGVAEPTAALIRDSTLLDAILALFGAYWARAIPLRVLDDGALSMEAMPPLDSDDLFLLSLLVTGVPDKSIASQLGISQRTVQRRISHIMEAAGVQTRMQLAWHAAREQWL</sequence>
<dbReference type="PANTHER" id="PTHR34293:SF1">
    <property type="entry name" value="HTH-TYPE TRANSCRIPTIONAL REGULATOR TRMBL2"/>
    <property type="match status" value="1"/>
</dbReference>
<name>A0A1N7HI19_9ACTN</name>
<dbReference type="Gene3D" id="1.10.10.10">
    <property type="entry name" value="Winged helix-like DNA-binding domain superfamily/Winged helix DNA-binding domain"/>
    <property type="match status" value="2"/>
</dbReference>
<dbReference type="GO" id="GO:0003677">
    <property type="term" value="F:DNA binding"/>
    <property type="evidence" value="ECO:0007669"/>
    <property type="project" value="InterPro"/>
</dbReference>
<dbReference type="InterPro" id="IPR051797">
    <property type="entry name" value="TrmB-like"/>
</dbReference>
<accession>A0A1N7HI19</accession>
<dbReference type="GO" id="GO:0006355">
    <property type="term" value="P:regulation of DNA-templated transcription"/>
    <property type="evidence" value="ECO:0007669"/>
    <property type="project" value="InterPro"/>
</dbReference>
<dbReference type="SUPFAM" id="SSF46894">
    <property type="entry name" value="C-terminal effector domain of the bipartite response regulators"/>
    <property type="match status" value="1"/>
</dbReference>
<evidence type="ECO:0000259" key="1">
    <source>
        <dbReference type="SMART" id="SM00421"/>
    </source>
</evidence>
<dbReference type="InterPro" id="IPR016032">
    <property type="entry name" value="Sig_transdc_resp-reg_C-effctor"/>
</dbReference>
<evidence type="ECO:0000313" key="3">
    <source>
        <dbReference type="Proteomes" id="UP000186096"/>
    </source>
</evidence>
<dbReference type="Pfam" id="PF01978">
    <property type="entry name" value="TrmB"/>
    <property type="match status" value="1"/>
</dbReference>
<keyword evidence="3" id="KW-1185">Reference proteome</keyword>
<dbReference type="OrthoDB" id="3369460at2"/>
<feature type="domain" description="HTH luxR-type" evidence="1">
    <location>
        <begin position="263"/>
        <end position="320"/>
    </location>
</feature>
<dbReference type="Proteomes" id="UP000186096">
    <property type="component" value="Unassembled WGS sequence"/>
</dbReference>
<dbReference type="InterPro" id="IPR036388">
    <property type="entry name" value="WH-like_DNA-bd_sf"/>
</dbReference>
<protein>
    <submittedName>
        <fullName evidence="2">Regulatory protein, luxR family</fullName>
    </submittedName>
</protein>
<proteinExistence type="predicted"/>
<dbReference type="EMBL" id="FTNI01000052">
    <property type="protein sequence ID" value="SIS24545.1"/>
    <property type="molecule type" value="Genomic_DNA"/>
</dbReference>
<dbReference type="InterPro" id="IPR002831">
    <property type="entry name" value="Tscrpt_reg_TrmB_N"/>
</dbReference>
<dbReference type="STRING" id="58117.SAMN05421833_15211"/>
<dbReference type="InterPro" id="IPR000792">
    <property type="entry name" value="Tscrpt_reg_LuxR_C"/>
</dbReference>
<organism evidence="2 3">
    <name type="scientific">Microbispora rosea</name>
    <dbReference type="NCBI Taxonomy" id="58117"/>
    <lineage>
        <taxon>Bacteria</taxon>
        <taxon>Bacillati</taxon>
        <taxon>Actinomycetota</taxon>
        <taxon>Actinomycetes</taxon>
        <taxon>Streptosporangiales</taxon>
        <taxon>Streptosporangiaceae</taxon>
        <taxon>Microbispora</taxon>
    </lineage>
</organism>
<evidence type="ECO:0000313" key="2">
    <source>
        <dbReference type="EMBL" id="SIS24545.1"/>
    </source>
</evidence>
<dbReference type="AlphaFoldDB" id="A0A1N7HI19"/>
<dbReference type="Pfam" id="PF00196">
    <property type="entry name" value="GerE"/>
    <property type="match status" value="1"/>
</dbReference>
<dbReference type="RefSeq" id="WP_076443133.1">
    <property type="nucleotide sequence ID" value="NZ_FTNI01000052.1"/>
</dbReference>